<feature type="region of interest" description="Disordered" evidence="1">
    <location>
        <begin position="100"/>
        <end position="122"/>
    </location>
</feature>
<keyword evidence="2" id="KW-0812">Transmembrane</keyword>
<sequence>MSSATVPAGGALFFSAEGFQPGEVVTATLVPQSAVVLSRATRGGDGCPDGAKCGTTFRANEQGTVIGCFIVPEDTPPGRYLFTLTGEESGSVSAPVTVTPGDGNGGGNHHRPARAATEASGGDLTRATKLALKSGFEGQPGAVTVTGNGKTLSLKPGTADGRAVPAATGRSADLALAAYDGGGRDATGTGPSETGSGMNWALTGGAAALAAIAVRTVTVVRRRRTRTEQG</sequence>
<evidence type="ECO:0000256" key="1">
    <source>
        <dbReference type="SAM" id="MobiDB-lite"/>
    </source>
</evidence>
<dbReference type="Proteomes" id="UP001596154">
    <property type="component" value="Unassembled WGS sequence"/>
</dbReference>
<reference evidence="4" key="1">
    <citation type="journal article" date="2019" name="Int. J. Syst. Evol. Microbiol.">
        <title>The Global Catalogue of Microorganisms (GCM) 10K type strain sequencing project: providing services to taxonomists for standard genome sequencing and annotation.</title>
        <authorList>
            <consortium name="The Broad Institute Genomics Platform"/>
            <consortium name="The Broad Institute Genome Sequencing Center for Infectious Disease"/>
            <person name="Wu L."/>
            <person name="Ma J."/>
        </authorList>
    </citation>
    <scope>NUCLEOTIDE SEQUENCE [LARGE SCALE GENOMIC DNA]</scope>
    <source>
        <strain evidence="4">CGMCC 4.7248</strain>
    </source>
</reference>
<evidence type="ECO:0000313" key="3">
    <source>
        <dbReference type="EMBL" id="MFC5633130.1"/>
    </source>
</evidence>
<evidence type="ECO:0008006" key="5">
    <source>
        <dbReference type="Google" id="ProtNLM"/>
    </source>
</evidence>
<keyword evidence="2" id="KW-0472">Membrane</keyword>
<dbReference type="EMBL" id="JBHSNY010000002">
    <property type="protein sequence ID" value="MFC5633130.1"/>
    <property type="molecule type" value="Genomic_DNA"/>
</dbReference>
<keyword evidence="2" id="KW-1133">Transmembrane helix</keyword>
<accession>A0ABW0ULN3</accession>
<protein>
    <recommendedName>
        <fullName evidence="5">Neocarzinostatin family protein</fullName>
    </recommendedName>
</protein>
<dbReference type="RefSeq" id="WP_381017666.1">
    <property type="nucleotide sequence ID" value="NZ_JBHSNY010000002.1"/>
</dbReference>
<name>A0ABW0ULN3_9ACTN</name>
<evidence type="ECO:0000256" key="2">
    <source>
        <dbReference type="SAM" id="Phobius"/>
    </source>
</evidence>
<organism evidence="3 4">
    <name type="scientific">Streptomyces bullii</name>
    <dbReference type="NCBI Taxonomy" id="349910"/>
    <lineage>
        <taxon>Bacteria</taxon>
        <taxon>Bacillati</taxon>
        <taxon>Actinomycetota</taxon>
        <taxon>Actinomycetes</taxon>
        <taxon>Kitasatosporales</taxon>
        <taxon>Streptomycetaceae</taxon>
        <taxon>Streptomyces</taxon>
    </lineage>
</organism>
<evidence type="ECO:0000313" key="4">
    <source>
        <dbReference type="Proteomes" id="UP001596154"/>
    </source>
</evidence>
<feature type="transmembrane region" description="Helical" evidence="2">
    <location>
        <begin position="200"/>
        <end position="220"/>
    </location>
</feature>
<comment type="caution">
    <text evidence="3">The sequence shown here is derived from an EMBL/GenBank/DDBJ whole genome shotgun (WGS) entry which is preliminary data.</text>
</comment>
<proteinExistence type="predicted"/>
<keyword evidence="4" id="KW-1185">Reference proteome</keyword>
<gene>
    <name evidence="3" type="ORF">ACFPZJ_04840</name>
</gene>